<dbReference type="InterPro" id="IPR027437">
    <property type="entry name" value="Rbsml_uS13_C"/>
</dbReference>
<feature type="region of interest" description="Disordered" evidence="6">
    <location>
        <begin position="166"/>
        <end position="188"/>
    </location>
</feature>
<feature type="compositionally biased region" description="Low complexity" evidence="6">
    <location>
        <begin position="172"/>
        <end position="181"/>
    </location>
</feature>
<dbReference type="InterPro" id="IPR001892">
    <property type="entry name" value="Ribosomal_uS13"/>
</dbReference>
<keyword evidence="8" id="KW-1185">Reference proteome</keyword>
<dbReference type="FunFam" id="4.10.910.10:FF:000002">
    <property type="entry name" value="40S ribosomal protein S18"/>
    <property type="match status" value="1"/>
</dbReference>
<dbReference type="GO" id="GO:0003723">
    <property type="term" value="F:RNA binding"/>
    <property type="evidence" value="ECO:0007669"/>
    <property type="project" value="InterPro"/>
</dbReference>
<evidence type="ECO:0000256" key="2">
    <source>
        <dbReference type="ARBA" id="ARBA00008080"/>
    </source>
</evidence>
<evidence type="ECO:0000313" key="7">
    <source>
        <dbReference type="EMBL" id="THH00911.1"/>
    </source>
</evidence>
<protein>
    <recommendedName>
        <fullName evidence="9">40S ribosomal protein S18</fullName>
    </recommendedName>
</protein>
<keyword evidence="5" id="KW-0687">Ribonucleoprotein</keyword>
<dbReference type="GO" id="GO:0005829">
    <property type="term" value="C:cytosol"/>
    <property type="evidence" value="ECO:0007669"/>
    <property type="project" value="TreeGrafter"/>
</dbReference>
<evidence type="ECO:0000256" key="1">
    <source>
        <dbReference type="ARBA" id="ARBA00004496"/>
    </source>
</evidence>
<dbReference type="Gene3D" id="1.10.8.50">
    <property type="match status" value="1"/>
</dbReference>
<evidence type="ECO:0000256" key="4">
    <source>
        <dbReference type="ARBA" id="ARBA00022980"/>
    </source>
</evidence>
<dbReference type="GO" id="GO:0015935">
    <property type="term" value="C:small ribosomal subunit"/>
    <property type="evidence" value="ECO:0007669"/>
    <property type="project" value="TreeGrafter"/>
</dbReference>
<evidence type="ECO:0000256" key="5">
    <source>
        <dbReference type="ARBA" id="ARBA00023274"/>
    </source>
</evidence>
<dbReference type="PANTHER" id="PTHR10871:SF3">
    <property type="entry name" value="SMALL RIBOSOMAL SUBUNIT PROTEIN US13"/>
    <property type="match status" value="1"/>
</dbReference>
<dbReference type="SUPFAM" id="SSF46946">
    <property type="entry name" value="S13-like H2TH domain"/>
    <property type="match status" value="1"/>
</dbReference>
<dbReference type="GO" id="GO:0003735">
    <property type="term" value="F:structural constituent of ribosome"/>
    <property type="evidence" value="ECO:0007669"/>
    <property type="project" value="InterPro"/>
</dbReference>
<evidence type="ECO:0000256" key="6">
    <source>
        <dbReference type="SAM" id="MobiDB-lite"/>
    </source>
</evidence>
<dbReference type="InterPro" id="IPR018269">
    <property type="entry name" value="Ribosomal_uS13_CS"/>
</dbReference>
<gene>
    <name evidence="7" type="ORF">EW026_g1688</name>
</gene>
<dbReference type="FunFam" id="1.10.8.50:FF:000002">
    <property type="entry name" value="40S ribosomal protein S18"/>
    <property type="match status" value="1"/>
</dbReference>
<dbReference type="AlphaFoldDB" id="A0A4S4KRH0"/>
<dbReference type="HAMAP" id="MF_01315">
    <property type="entry name" value="Ribosomal_uS13"/>
    <property type="match status" value="1"/>
</dbReference>
<dbReference type="GO" id="GO:0006412">
    <property type="term" value="P:translation"/>
    <property type="evidence" value="ECO:0007669"/>
    <property type="project" value="InterPro"/>
</dbReference>
<dbReference type="EMBL" id="SGPJ01000037">
    <property type="protein sequence ID" value="THH00911.1"/>
    <property type="molecule type" value="Genomic_DNA"/>
</dbReference>
<name>A0A4S4KRH0_9APHY</name>
<comment type="similarity">
    <text evidence="2">Belongs to the universal ribosomal protein uS13 family.</text>
</comment>
<reference evidence="7 8" key="1">
    <citation type="submission" date="2019-02" db="EMBL/GenBank/DDBJ databases">
        <title>Genome sequencing of the rare red list fungi Phlebia centrifuga.</title>
        <authorList>
            <person name="Buettner E."/>
            <person name="Kellner H."/>
        </authorList>
    </citation>
    <scope>NUCLEOTIDE SEQUENCE [LARGE SCALE GENOMIC DNA]</scope>
    <source>
        <strain evidence="7 8">DSM 108282</strain>
    </source>
</reference>
<evidence type="ECO:0000313" key="8">
    <source>
        <dbReference type="Proteomes" id="UP000309038"/>
    </source>
</evidence>
<organism evidence="7 8">
    <name type="scientific">Hermanssonia centrifuga</name>
    <dbReference type="NCBI Taxonomy" id="98765"/>
    <lineage>
        <taxon>Eukaryota</taxon>
        <taxon>Fungi</taxon>
        <taxon>Dikarya</taxon>
        <taxon>Basidiomycota</taxon>
        <taxon>Agaricomycotina</taxon>
        <taxon>Agaricomycetes</taxon>
        <taxon>Polyporales</taxon>
        <taxon>Meruliaceae</taxon>
        <taxon>Hermanssonia</taxon>
    </lineage>
</organism>
<comment type="caution">
    <text evidence="7">The sequence shown here is derived from an EMBL/GenBank/DDBJ whole genome shotgun (WGS) entry which is preliminary data.</text>
</comment>
<dbReference type="Gene3D" id="4.10.910.10">
    <property type="entry name" value="30s ribosomal protein s13, domain 2"/>
    <property type="match status" value="1"/>
</dbReference>
<evidence type="ECO:0008006" key="9">
    <source>
        <dbReference type="Google" id="ProtNLM"/>
    </source>
</evidence>
<sequence length="409" mass="45341">MSLHVPEAHQQFQHILRLLNTNVDGKRKIMYALTEIKGVGRRYSNLVCKKADVDLNKRAGELNSDELERLVTIIQNPTQFKIPTWFLNRQRDIVDGKNSQVLSNAVDSKLRDDLERLKKIRAHRGLRHFWGLRVRGQHTKTTGRRGMSTLSYPTYMHPWFRVPSQKRRASEADSSSSASDASDLETCPRAPKRRKCDVLENGIAHLSLNTQLNSPIVSSPSVSAYPGTPSYDWSPADTGSNVGAAAQVSWNSSSAAYNGPQAVGLVLRPGSVEEPPASEVPDIPEVTMRGQSWYEPEKRSIDTGIVVTDLDDSDVEDSPDDPFGLAVNSVLMDRIKSASAPPAPLPVPDSNKALVLFRPLAVPDSSRMAPDNKARREKDQTDIVEDIVEDIFVDPPLVDDDDAMDIEPF</sequence>
<dbReference type="PROSITE" id="PS00646">
    <property type="entry name" value="RIBOSOMAL_S13_1"/>
    <property type="match status" value="1"/>
</dbReference>
<comment type="subcellular location">
    <subcellularLocation>
        <location evidence="1">Cytoplasm</location>
    </subcellularLocation>
</comment>
<proteinExistence type="inferred from homology"/>
<keyword evidence="4" id="KW-0689">Ribosomal protein</keyword>
<dbReference type="Pfam" id="PF00416">
    <property type="entry name" value="Ribosomal_S13"/>
    <property type="match status" value="1"/>
</dbReference>
<dbReference type="InterPro" id="IPR010979">
    <property type="entry name" value="Ribosomal_uS13-like_H2TH"/>
</dbReference>
<dbReference type="PANTHER" id="PTHR10871">
    <property type="entry name" value="30S RIBOSOMAL PROTEIN S13/40S RIBOSOMAL PROTEIN S18"/>
    <property type="match status" value="1"/>
</dbReference>
<accession>A0A4S4KRH0</accession>
<keyword evidence="3" id="KW-0963">Cytoplasm</keyword>
<evidence type="ECO:0000256" key="3">
    <source>
        <dbReference type="ARBA" id="ARBA00022490"/>
    </source>
</evidence>
<dbReference type="Proteomes" id="UP000309038">
    <property type="component" value="Unassembled WGS sequence"/>
</dbReference>
<dbReference type="PROSITE" id="PS50159">
    <property type="entry name" value="RIBOSOMAL_S13_2"/>
    <property type="match status" value="1"/>
</dbReference>